<reference evidence="2 3" key="1">
    <citation type="submission" date="2024-01" db="EMBL/GenBank/DDBJ databases">
        <title>Genome assemblies of Stephania.</title>
        <authorList>
            <person name="Yang L."/>
        </authorList>
    </citation>
    <scope>NUCLEOTIDE SEQUENCE [LARGE SCALE GENOMIC DNA]</scope>
    <source>
        <strain evidence="2">YNDBR</strain>
        <tissue evidence="2">Leaf</tissue>
    </source>
</reference>
<sequence length="103" mass="11817">MLQRVGKTKAAKLALTPRTGDEEENTRTQTGTKKCGRPFLINIKKNVDFLWYVNVVYRRRNHNPAKNLDGHSFAERLDTNKQVVVVQITKGNVKPRDILNTLK</sequence>
<dbReference type="Proteomes" id="UP001420932">
    <property type="component" value="Unassembled WGS sequence"/>
</dbReference>
<keyword evidence="3" id="KW-1185">Reference proteome</keyword>
<dbReference type="EMBL" id="JBBNAF010000026">
    <property type="protein sequence ID" value="KAK9082393.1"/>
    <property type="molecule type" value="Genomic_DNA"/>
</dbReference>
<feature type="region of interest" description="Disordered" evidence="1">
    <location>
        <begin position="1"/>
        <end position="33"/>
    </location>
</feature>
<organism evidence="2 3">
    <name type="scientific">Stephania yunnanensis</name>
    <dbReference type="NCBI Taxonomy" id="152371"/>
    <lineage>
        <taxon>Eukaryota</taxon>
        <taxon>Viridiplantae</taxon>
        <taxon>Streptophyta</taxon>
        <taxon>Embryophyta</taxon>
        <taxon>Tracheophyta</taxon>
        <taxon>Spermatophyta</taxon>
        <taxon>Magnoliopsida</taxon>
        <taxon>Ranunculales</taxon>
        <taxon>Menispermaceae</taxon>
        <taxon>Menispermoideae</taxon>
        <taxon>Cissampelideae</taxon>
        <taxon>Stephania</taxon>
    </lineage>
</organism>
<feature type="compositionally biased region" description="Basic residues" evidence="1">
    <location>
        <begin position="1"/>
        <end position="10"/>
    </location>
</feature>
<proteinExistence type="predicted"/>
<comment type="caution">
    <text evidence="2">The sequence shown here is derived from an EMBL/GenBank/DDBJ whole genome shotgun (WGS) entry which is preliminary data.</text>
</comment>
<protein>
    <submittedName>
        <fullName evidence="2">Uncharacterized protein</fullName>
    </submittedName>
</protein>
<evidence type="ECO:0000256" key="1">
    <source>
        <dbReference type="SAM" id="MobiDB-lite"/>
    </source>
</evidence>
<accession>A0AAP0HBQ5</accession>
<evidence type="ECO:0000313" key="2">
    <source>
        <dbReference type="EMBL" id="KAK9082393.1"/>
    </source>
</evidence>
<dbReference type="AlphaFoldDB" id="A0AAP0HBQ5"/>
<name>A0AAP0HBQ5_9MAGN</name>
<evidence type="ECO:0000313" key="3">
    <source>
        <dbReference type="Proteomes" id="UP001420932"/>
    </source>
</evidence>
<gene>
    <name evidence="2" type="ORF">Syun_031272</name>
</gene>